<evidence type="ECO:0000313" key="2">
    <source>
        <dbReference type="EMBL" id="SHL92409.1"/>
    </source>
</evidence>
<protein>
    <recommendedName>
        <fullName evidence="1">Nudix hydrolase domain-containing protein</fullName>
    </recommendedName>
</protein>
<reference evidence="2 3" key="1">
    <citation type="submission" date="2016-11" db="EMBL/GenBank/DDBJ databases">
        <authorList>
            <person name="Varghese N."/>
            <person name="Submissions S."/>
        </authorList>
    </citation>
    <scope>NUCLEOTIDE SEQUENCE [LARGE SCALE GENOMIC DNA]</scope>
    <source>
        <strain evidence="2 3">VTM4R57</strain>
    </source>
</reference>
<gene>
    <name evidence="2" type="ORF">SAMN04487849_12212</name>
</gene>
<dbReference type="InterPro" id="IPR000086">
    <property type="entry name" value="NUDIX_hydrolase_dom"/>
</dbReference>
<proteinExistence type="predicted"/>
<dbReference type="Gene3D" id="3.90.79.10">
    <property type="entry name" value="Nucleoside Triphosphate Pyrophosphohydrolase"/>
    <property type="match status" value="1"/>
</dbReference>
<feature type="domain" description="Nudix hydrolase" evidence="1">
    <location>
        <begin position="14"/>
        <end position="90"/>
    </location>
</feature>
<name>A0ABD7MAS3_MICLU</name>
<dbReference type="RefSeq" id="WP_164971968.1">
    <property type="nucleotide sequence ID" value="NZ_CP026366.1"/>
</dbReference>
<dbReference type="EMBL" id="FRCE01000022">
    <property type="protein sequence ID" value="SHL92409.1"/>
    <property type="molecule type" value="Genomic_DNA"/>
</dbReference>
<dbReference type="Pfam" id="PF00293">
    <property type="entry name" value="NUDIX"/>
    <property type="match status" value="1"/>
</dbReference>
<sequence>MSFLIPSVPVSCGCRREVREETGLEVTAGRLVAVDTRPSKADGRIGLRFLFRAVHPLTAADVAAIRLQEDEASEHRFVTCQEARKLLRPAIARRVDAAWDAAHCVYLEDGRPAAGVDQPAG</sequence>
<organism evidence="2 3">
    <name type="scientific">Micrococcus luteus</name>
    <name type="common">Micrococcus lysodeikticus</name>
    <dbReference type="NCBI Taxonomy" id="1270"/>
    <lineage>
        <taxon>Bacteria</taxon>
        <taxon>Bacillati</taxon>
        <taxon>Actinomycetota</taxon>
        <taxon>Actinomycetes</taxon>
        <taxon>Micrococcales</taxon>
        <taxon>Micrococcaceae</taxon>
        <taxon>Micrococcus</taxon>
    </lineage>
</organism>
<comment type="caution">
    <text evidence="2">The sequence shown here is derived from an EMBL/GenBank/DDBJ whole genome shotgun (WGS) entry which is preliminary data.</text>
</comment>
<dbReference type="Proteomes" id="UP000184253">
    <property type="component" value="Unassembled WGS sequence"/>
</dbReference>
<evidence type="ECO:0000313" key="3">
    <source>
        <dbReference type="Proteomes" id="UP000184253"/>
    </source>
</evidence>
<dbReference type="SUPFAM" id="SSF55811">
    <property type="entry name" value="Nudix"/>
    <property type="match status" value="1"/>
</dbReference>
<accession>A0ABD7MAS3</accession>
<dbReference type="InterPro" id="IPR015797">
    <property type="entry name" value="NUDIX_hydrolase-like_dom_sf"/>
</dbReference>
<dbReference type="AlphaFoldDB" id="A0ABD7MAS3"/>
<evidence type="ECO:0000259" key="1">
    <source>
        <dbReference type="Pfam" id="PF00293"/>
    </source>
</evidence>